<dbReference type="GO" id="GO:0051010">
    <property type="term" value="F:microtubule plus-end binding"/>
    <property type="evidence" value="ECO:0007669"/>
    <property type="project" value="InterPro"/>
</dbReference>
<dbReference type="InterPro" id="IPR016024">
    <property type="entry name" value="ARM-type_fold"/>
</dbReference>
<dbReference type="GO" id="GO:0046785">
    <property type="term" value="P:microtubule polymerization"/>
    <property type="evidence" value="ECO:0007669"/>
    <property type="project" value="InterPro"/>
</dbReference>
<evidence type="ECO:0000256" key="3">
    <source>
        <dbReference type="ARBA" id="ARBA00022737"/>
    </source>
</evidence>
<evidence type="ECO:0000256" key="4">
    <source>
        <dbReference type="ARBA" id="ARBA00023212"/>
    </source>
</evidence>
<accession>A0AAV7I644</accession>
<keyword evidence="2" id="KW-0963">Cytoplasm</keyword>
<dbReference type="PANTHER" id="PTHR12609">
    <property type="entry name" value="MICROTUBULE ASSOCIATED PROTEIN XMAP215"/>
    <property type="match status" value="1"/>
</dbReference>
<dbReference type="Proteomes" id="UP000826195">
    <property type="component" value="Unassembled WGS sequence"/>
</dbReference>
<dbReference type="Gene3D" id="1.25.10.10">
    <property type="entry name" value="Leucine-rich Repeat Variant"/>
    <property type="match status" value="1"/>
</dbReference>
<name>A0AAV7I644_COTGL</name>
<dbReference type="Pfam" id="PF12348">
    <property type="entry name" value="CLASP_N"/>
    <property type="match status" value="1"/>
</dbReference>
<dbReference type="InterPro" id="IPR000225">
    <property type="entry name" value="Armadillo"/>
</dbReference>
<keyword evidence="4" id="KW-0206">Cytoskeleton</keyword>
<dbReference type="GO" id="GO:0030951">
    <property type="term" value="P:establishment or maintenance of microtubule cytoskeleton polarity"/>
    <property type="evidence" value="ECO:0007669"/>
    <property type="project" value="InterPro"/>
</dbReference>
<keyword evidence="3" id="KW-0677">Repeat</keyword>
<evidence type="ECO:0000256" key="6">
    <source>
        <dbReference type="PROSITE-ProRule" id="PRU00103"/>
    </source>
</evidence>
<evidence type="ECO:0000256" key="1">
    <source>
        <dbReference type="ARBA" id="ARBA00004245"/>
    </source>
</evidence>
<dbReference type="PROSITE" id="PS50077">
    <property type="entry name" value="HEAT_REPEAT"/>
    <property type="match status" value="1"/>
</dbReference>
<evidence type="ECO:0000259" key="8">
    <source>
        <dbReference type="SMART" id="SM01349"/>
    </source>
</evidence>
<comment type="subcellular location">
    <subcellularLocation>
        <location evidence="1">Cytoplasm</location>
        <location evidence="1">Cytoskeleton</location>
    </subcellularLocation>
</comment>
<reference evidence="9 10" key="1">
    <citation type="journal article" date="2021" name="J. Hered.">
        <title>A chromosome-level genome assembly of the parasitoid wasp, Cotesia glomerata (Hymenoptera: Braconidae).</title>
        <authorList>
            <person name="Pinto B.J."/>
            <person name="Weis J.J."/>
            <person name="Gamble T."/>
            <person name="Ode P.J."/>
            <person name="Paul R."/>
            <person name="Zaspel J.M."/>
        </authorList>
    </citation>
    <scope>NUCLEOTIDE SEQUENCE [LARGE SCALE GENOMIC DNA]</scope>
    <source>
        <strain evidence="9">CgM1</strain>
    </source>
</reference>
<dbReference type="GO" id="GO:0005856">
    <property type="term" value="C:cytoskeleton"/>
    <property type="evidence" value="ECO:0007669"/>
    <property type="project" value="UniProtKB-SubCell"/>
</dbReference>
<dbReference type="SUPFAM" id="SSF48371">
    <property type="entry name" value="ARM repeat"/>
    <property type="match status" value="1"/>
</dbReference>
<feature type="domain" description="TOG" evidence="8">
    <location>
        <begin position="2"/>
        <end position="232"/>
    </location>
</feature>
<dbReference type="AlphaFoldDB" id="A0AAV7I644"/>
<feature type="repeat" description="ARM" evidence="7">
    <location>
        <begin position="166"/>
        <end position="193"/>
    </location>
</feature>
<sequence length="243" mass="27398">MTLNPRDMDGFMPLLSTSDIKTKMIIGNNLLTYLGDLNNSIECQDIGLFIDNVIPWLNNGNAKIVQNGLEILTQIADRMGHDFKPYISSIIQPTIDRLGDSKDLTREKARLVLLKILEKGSMIPQSLLDRIHPTFIHKNAKLREESLLLLTTILAEHGADSLSLSSVIPSIVKLLSDPNEKVRETAVNTVVNIYRHVGERFRNDLQRNHNLPSAKWQLLVEKFDQIRAEGDLFPHANAMDGEL</sequence>
<dbReference type="InterPro" id="IPR021133">
    <property type="entry name" value="HEAT_type_2"/>
</dbReference>
<comment type="caution">
    <text evidence="9">The sequence shown here is derived from an EMBL/GenBank/DDBJ whole genome shotgun (WGS) entry which is preliminary data.</text>
</comment>
<dbReference type="InterPro" id="IPR011989">
    <property type="entry name" value="ARM-like"/>
</dbReference>
<dbReference type="EMBL" id="JAHXZJ010002237">
    <property type="protein sequence ID" value="KAH0546790.1"/>
    <property type="molecule type" value="Genomic_DNA"/>
</dbReference>
<comment type="similarity">
    <text evidence="5">Belongs to the TOG/XMAP215 family.</text>
</comment>
<evidence type="ECO:0000256" key="2">
    <source>
        <dbReference type="ARBA" id="ARBA00022490"/>
    </source>
</evidence>
<dbReference type="InterPro" id="IPR024395">
    <property type="entry name" value="CLASP_N_dom"/>
</dbReference>
<dbReference type="InterPro" id="IPR045110">
    <property type="entry name" value="XMAP215"/>
</dbReference>
<organism evidence="9 10">
    <name type="scientific">Cotesia glomerata</name>
    <name type="common">Lepidopteran parasitic wasp</name>
    <name type="synonym">Apanteles glomeratus</name>
    <dbReference type="NCBI Taxonomy" id="32391"/>
    <lineage>
        <taxon>Eukaryota</taxon>
        <taxon>Metazoa</taxon>
        <taxon>Ecdysozoa</taxon>
        <taxon>Arthropoda</taxon>
        <taxon>Hexapoda</taxon>
        <taxon>Insecta</taxon>
        <taxon>Pterygota</taxon>
        <taxon>Neoptera</taxon>
        <taxon>Endopterygota</taxon>
        <taxon>Hymenoptera</taxon>
        <taxon>Apocrita</taxon>
        <taxon>Ichneumonoidea</taxon>
        <taxon>Braconidae</taxon>
        <taxon>Microgastrinae</taxon>
        <taxon>Cotesia</taxon>
    </lineage>
</organism>
<dbReference type="SMART" id="SM01349">
    <property type="entry name" value="TOG"/>
    <property type="match status" value="1"/>
</dbReference>
<dbReference type="PROSITE" id="PS50176">
    <property type="entry name" value="ARM_REPEAT"/>
    <property type="match status" value="1"/>
</dbReference>
<gene>
    <name evidence="9" type="ORF">KQX54_015233</name>
</gene>
<dbReference type="GO" id="GO:0007051">
    <property type="term" value="P:spindle organization"/>
    <property type="evidence" value="ECO:0007669"/>
    <property type="project" value="InterPro"/>
</dbReference>
<feature type="repeat" description="HEAT" evidence="6">
    <location>
        <begin position="167"/>
        <end position="205"/>
    </location>
</feature>
<protein>
    <recommendedName>
        <fullName evidence="8">TOG domain-containing protein</fullName>
    </recommendedName>
</protein>
<keyword evidence="10" id="KW-1185">Reference proteome</keyword>
<evidence type="ECO:0000256" key="7">
    <source>
        <dbReference type="PROSITE-ProRule" id="PRU00259"/>
    </source>
</evidence>
<dbReference type="GO" id="GO:0061863">
    <property type="term" value="F:microtubule plus end polymerase"/>
    <property type="evidence" value="ECO:0007669"/>
    <property type="project" value="InterPro"/>
</dbReference>
<evidence type="ECO:0000256" key="5">
    <source>
        <dbReference type="ARBA" id="ARBA00025722"/>
    </source>
</evidence>
<proteinExistence type="inferred from homology"/>
<dbReference type="InterPro" id="IPR034085">
    <property type="entry name" value="TOG"/>
</dbReference>
<evidence type="ECO:0000313" key="10">
    <source>
        <dbReference type="Proteomes" id="UP000826195"/>
    </source>
</evidence>
<evidence type="ECO:0000313" key="9">
    <source>
        <dbReference type="EMBL" id="KAH0546790.1"/>
    </source>
</evidence>